<protein>
    <submittedName>
        <fullName evidence="1">DUF4364 family protein</fullName>
    </submittedName>
</protein>
<proteinExistence type="predicted"/>
<name>A0AAU9E4R7_9FIRM</name>
<dbReference type="Proteomes" id="UP001321786">
    <property type="component" value="Chromosome"/>
</dbReference>
<dbReference type="RefSeq" id="WP_338535059.1">
    <property type="nucleotide sequence ID" value="NZ_AP028654.1"/>
</dbReference>
<evidence type="ECO:0000313" key="2">
    <source>
        <dbReference type="Proteomes" id="UP001321786"/>
    </source>
</evidence>
<evidence type="ECO:0000313" key="1">
    <source>
        <dbReference type="EMBL" id="BEP29423.1"/>
    </source>
</evidence>
<dbReference type="InterPro" id="IPR025374">
    <property type="entry name" value="DUF4364"/>
</dbReference>
<accession>A0AAU9E4R7</accession>
<dbReference type="KEGG" id="hprf:HLPR_17540"/>
<dbReference type="EMBL" id="AP028654">
    <property type="protein sequence ID" value="BEP29423.1"/>
    <property type="molecule type" value="Genomic_DNA"/>
</dbReference>
<gene>
    <name evidence="1" type="ORF">HLPR_17540</name>
</gene>
<sequence>MFTNNSDKQVKNKLVILYILNRFDKKITNRDFTEFFLENELFNYFELQLTFDEMLENNLLNAFQTGNETYYKITNSGIKTLSLFNDKISKRIRNKLDKLLDFKISSIKKTSESNASYKKIGDTDYEVNIIIKEFERTLLKLDINVVSEEQAKIVCENFKNNTSLIYSKTINLLLGE</sequence>
<keyword evidence="2" id="KW-1185">Reference proteome</keyword>
<organism evidence="1 2">
    <name type="scientific">Helicovermis profundi</name>
    <dbReference type="NCBI Taxonomy" id="3065157"/>
    <lineage>
        <taxon>Bacteria</taxon>
        <taxon>Bacillati</taxon>
        <taxon>Bacillota</taxon>
        <taxon>Clostridia</taxon>
        <taxon>Helicovermis</taxon>
    </lineage>
</organism>
<dbReference type="AlphaFoldDB" id="A0AAU9E4R7"/>
<dbReference type="Pfam" id="PF14277">
    <property type="entry name" value="DUF4364"/>
    <property type="match status" value="1"/>
</dbReference>
<reference evidence="1 2" key="1">
    <citation type="submission" date="2023-08" db="EMBL/GenBank/DDBJ databases">
        <title>Helicovermis profunda gen. nov., sp. nov., a novel mesophilic, fermentative bacterium within the Bacillota from a deep-sea hydrothermal vent chimney.</title>
        <authorList>
            <person name="Miyazaki U."/>
            <person name="Mizutani D."/>
            <person name="Hashimoto Y."/>
            <person name="Tame A."/>
            <person name="Sawayama S."/>
            <person name="Miyazaki J."/>
            <person name="Takai K."/>
            <person name="Nakagawa S."/>
        </authorList>
    </citation>
    <scope>NUCLEOTIDE SEQUENCE [LARGE SCALE GENOMIC DNA]</scope>
    <source>
        <strain evidence="1 2">S502</strain>
    </source>
</reference>